<dbReference type="InterPro" id="IPR014710">
    <property type="entry name" value="RmlC-like_jellyroll"/>
</dbReference>
<keyword evidence="3" id="KW-1185">Reference proteome</keyword>
<dbReference type="InterPro" id="IPR018490">
    <property type="entry name" value="cNMP-bd_dom_sf"/>
</dbReference>
<reference evidence="2 3" key="1">
    <citation type="submission" date="2018-03" db="EMBL/GenBank/DDBJ databases">
        <title>Genomic Encyclopedia of Archaeal and Bacterial Type Strains, Phase II (KMG-II): from individual species to whole genera.</title>
        <authorList>
            <person name="Goeker M."/>
        </authorList>
    </citation>
    <scope>NUCLEOTIDE SEQUENCE [LARGE SCALE GENOMIC DNA]</scope>
    <source>
        <strain evidence="2 3">DSM 28057</strain>
    </source>
</reference>
<name>A0A2P8DVF6_9BACT</name>
<comment type="caution">
    <text evidence="2">The sequence shown here is derived from an EMBL/GenBank/DDBJ whole genome shotgun (WGS) entry which is preliminary data.</text>
</comment>
<dbReference type="AlphaFoldDB" id="A0A2P8DVF6"/>
<feature type="domain" description="Cyclic nucleotide-binding" evidence="1">
    <location>
        <begin position="41"/>
        <end position="127"/>
    </location>
</feature>
<sequence length="243" mass="28015">MKNGEVSGICSNTSPFLLKKVMDILAYFQQTLSPADYDRLIKSRHYKKGTYIYVPPNKPAEMFQVRSGVIKIGSYSEDGQEVCYDLLFKQEVFGNLRYLNGQFFEFAKALTDCTVICIDLSFYKKMIVHDPVISDWFNLTTIQRWCRMETRLFKICSLSPFERIRAIYSEFEGIIKDPKGKAVFVPDLLSIVDIAQMTGISRQTVSKLIKSIENSEGNKHHQLTSMKSRIIKNINKNVTQNNY</sequence>
<evidence type="ECO:0000313" key="2">
    <source>
        <dbReference type="EMBL" id="PSL01202.1"/>
    </source>
</evidence>
<accession>A0A2P8DVF6</accession>
<proteinExistence type="predicted"/>
<dbReference type="CDD" id="cd00038">
    <property type="entry name" value="CAP_ED"/>
    <property type="match status" value="1"/>
</dbReference>
<dbReference type="SUPFAM" id="SSF51206">
    <property type="entry name" value="cAMP-binding domain-like"/>
    <property type="match status" value="1"/>
</dbReference>
<dbReference type="PROSITE" id="PS50042">
    <property type="entry name" value="CNMP_BINDING_3"/>
    <property type="match status" value="1"/>
</dbReference>
<dbReference type="InterPro" id="IPR000595">
    <property type="entry name" value="cNMP-bd_dom"/>
</dbReference>
<dbReference type="Gene3D" id="2.60.120.10">
    <property type="entry name" value="Jelly Rolls"/>
    <property type="match status" value="1"/>
</dbReference>
<organism evidence="2 3">
    <name type="scientific">Cecembia rubra</name>
    <dbReference type="NCBI Taxonomy" id="1485585"/>
    <lineage>
        <taxon>Bacteria</taxon>
        <taxon>Pseudomonadati</taxon>
        <taxon>Bacteroidota</taxon>
        <taxon>Cytophagia</taxon>
        <taxon>Cytophagales</taxon>
        <taxon>Cyclobacteriaceae</taxon>
        <taxon>Cecembia</taxon>
    </lineage>
</organism>
<dbReference type="Pfam" id="PF00027">
    <property type="entry name" value="cNMP_binding"/>
    <property type="match status" value="1"/>
</dbReference>
<evidence type="ECO:0000259" key="1">
    <source>
        <dbReference type="PROSITE" id="PS50042"/>
    </source>
</evidence>
<dbReference type="OrthoDB" id="667966at2"/>
<protein>
    <submittedName>
        <fullName evidence="2">CRP-like cAMP-binding protein</fullName>
    </submittedName>
</protein>
<evidence type="ECO:0000313" key="3">
    <source>
        <dbReference type="Proteomes" id="UP000240708"/>
    </source>
</evidence>
<dbReference type="Proteomes" id="UP000240708">
    <property type="component" value="Unassembled WGS sequence"/>
</dbReference>
<dbReference type="RefSeq" id="WP_106568701.1">
    <property type="nucleotide sequence ID" value="NZ_PYGF01000014.1"/>
</dbReference>
<gene>
    <name evidence="2" type="ORF">CLV48_1144</name>
</gene>
<dbReference type="EMBL" id="PYGF01000014">
    <property type="protein sequence ID" value="PSL01202.1"/>
    <property type="molecule type" value="Genomic_DNA"/>
</dbReference>